<dbReference type="InterPro" id="IPR005346">
    <property type="entry name" value="RnfH"/>
</dbReference>
<dbReference type="Proteomes" id="UP000078003">
    <property type="component" value="Unassembled WGS sequence"/>
</dbReference>
<dbReference type="Gene3D" id="3.10.20.280">
    <property type="entry name" value="RnfH-like"/>
    <property type="match status" value="1"/>
</dbReference>
<evidence type="ECO:0000256" key="1">
    <source>
        <dbReference type="ARBA" id="ARBA00010645"/>
    </source>
</evidence>
<dbReference type="RefSeq" id="WP_064104085.1">
    <property type="nucleotide sequence ID" value="NZ_LXSF01000002.1"/>
</dbReference>
<reference evidence="4" key="1">
    <citation type="submission" date="2016-05" db="EMBL/GenBank/DDBJ databases">
        <title>Draft genome of Corynebacterium afermentans subsp. afermentans LCDC 88199T.</title>
        <authorList>
            <person name="Bernier A.-M."/>
            <person name="Bernard K."/>
        </authorList>
    </citation>
    <scope>NUCLEOTIDE SEQUENCE [LARGE SCALE GENOMIC DNA]</scope>
    <source>
        <strain evidence="4">NML01-0328</strain>
    </source>
</reference>
<gene>
    <name evidence="3" type="ORF">A7P85_02290</name>
</gene>
<accession>A0A1A9RE82</accession>
<protein>
    <recommendedName>
        <fullName evidence="2">UPF0125 protein A7P85_02290</fullName>
    </recommendedName>
</protein>
<comment type="similarity">
    <text evidence="1 2">Belongs to the UPF0125 (RnfH) family.</text>
</comment>
<organism evidence="3 4">
    <name type="scientific">Eikenella corrodens</name>
    <dbReference type="NCBI Taxonomy" id="539"/>
    <lineage>
        <taxon>Bacteria</taxon>
        <taxon>Pseudomonadati</taxon>
        <taxon>Pseudomonadota</taxon>
        <taxon>Betaproteobacteria</taxon>
        <taxon>Neisseriales</taxon>
        <taxon>Neisseriaceae</taxon>
        <taxon>Eikenella</taxon>
    </lineage>
</organism>
<dbReference type="PANTHER" id="PTHR37483:SF1">
    <property type="entry name" value="UPF0125 PROTEIN RATB"/>
    <property type="match status" value="1"/>
</dbReference>
<dbReference type="EMBL" id="LXSF01000002">
    <property type="protein sequence ID" value="OAM17205.1"/>
    <property type="molecule type" value="Genomic_DNA"/>
</dbReference>
<dbReference type="InterPro" id="IPR016155">
    <property type="entry name" value="Mopterin_synth/thiamin_S_b"/>
</dbReference>
<comment type="caution">
    <text evidence="3">The sequence shown here is derived from an EMBL/GenBank/DDBJ whole genome shotgun (WGS) entry which is preliminary data.</text>
</comment>
<dbReference type="AlphaFoldDB" id="A0A1A9RE82"/>
<dbReference type="PANTHER" id="PTHR37483">
    <property type="entry name" value="UPF0125 PROTEIN RATB"/>
    <property type="match status" value="1"/>
</dbReference>
<sequence length="101" mass="11099">MPSNPPLNIEVAYAEPGKQRLLAFQVACGTTARQAVLQSALPTEFPHVDFAAAPIGIFGKKVKDSTPLRTGDRVEVYRVLLIDPKENRRRKAAAKQKKEAT</sequence>
<evidence type="ECO:0000313" key="4">
    <source>
        <dbReference type="Proteomes" id="UP000078003"/>
    </source>
</evidence>
<name>A0A1A9RE82_EIKCO</name>
<proteinExistence type="inferred from homology"/>
<dbReference type="Pfam" id="PF03658">
    <property type="entry name" value="Ub-RnfH"/>
    <property type="match status" value="1"/>
</dbReference>
<dbReference type="InterPro" id="IPR037021">
    <property type="entry name" value="RnfH_sf"/>
</dbReference>
<evidence type="ECO:0000313" key="3">
    <source>
        <dbReference type="EMBL" id="OAM17205.1"/>
    </source>
</evidence>
<dbReference type="SUPFAM" id="SSF54285">
    <property type="entry name" value="MoaD/ThiS"/>
    <property type="match status" value="1"/>
</dbReference>
<dbReference type="NCBIfam" id="NF002490">
    <property type="entry name" value="PRK01777.1"/>
    <property type="match status" value="1"/>
</dbReference>
<evidence type="ECO:0000256" key="2">
    <source>
        <dbReference type="HAMAP-Rule" id="MF_00460"/>
    </source>
</evidence>
<dbReference type="HAMAP" id="MF_00460">
    <property type="entry name" value="UPF0125_RnfH"/>
    <property type="match status" value="1"/>
</dbReference>